<dbReference type="InterPro" id="IPR023424">
    <property type="entry name" value="OadG"/>
</dbReference>
<dbReference type="NCBIfam" id="TIGR01195">
    <property type="entry name" value="oadG_fam"/>
    <property type="match status" value="1"/>
</dbReference>
<keyword evidence="11 16" id="KW-0915">Sodium</keyword>
<evidence type="ECO:0000256" key="10">
    <source>
        <dbReference type="ARBA" id="ARBA00022989"/>
    </source>
</evidence>
<gene>
    <name evidence="16" type="primary">oadG</name>
    <name evidence="18" type="ORF">DDU33_04615</name>
</gene>
<evidence type="ECO:0000256" key="3">
    <source>
        <dbReference type="ARBA" id="ARBA00004162"/>
    </source>
</evidence>
<feature type="transmembrane region" description="Helical" evidence="16 17">
    <location>
        <begin position="20"/>
        <end position="39"/>
    </location>
</feature>
<evidence type="ECO:0000313" key="19">
    <source>
        <dbReference type="Proteomes" id="UP000244920"/>
    </source>
</evidence>
<keyword evidence="8 16" id="KW-0812">Transmembrane</keyword>
<evidence type="ECO:0000256" key="1">
    <source>
        <dbReference type="ARBA" id="ARBA00001959"/>
    </source>
</evidence>
<dbReference type="NCBIfam" id="NF002792">
    <property type="entry name" value="PRK02919.1"/>
    <property type="match status" value="1"/>
</dbReference>
<evidence type="ECO:0000256" key="2">
    <source>
        <dbReference type="ARBA" id="ARBA00003002"/>
    </source>
</evidence>
<keyword evidence="6 16" id="KW-0813">Transport</keyword>
<dbReference type="EC" id="7.2.4.2" evidence="16"/>
<organism evidence="18 19">
    <name type="scientific">Actinobacillus porcitonsillarum</name>
    <dbReference type="NCBI Taxonomy" id="189834"/>
    <lineage>
        <taxon>Bacteria</taxon>
        <taxon>Pseudomonadati</taxon>
        <taxon>Pseudomonadota</taxon>
        <taxon>Gammaproteobacteria</taxon>
        <taxon>Pasteurellales</taxon>
        <taxon>Pasteurellaceae</taxon>
        <taxon>Actinobacillus</taxon>
    </lineage>
</organism>
<evidence type="ECO:0000256" key="4">
    <source>
        <dbReference type="ARBA" id="ARBA00005844"/>
    </source>
</evidence>
<dbReference type="RefSeq" id="WP_108923410.1">
    <property type="nucleotide sequence ID" value="NZ_CP029206.1"/>
</dbReference>
<comment type="catalytic activity">
    <reaction evidence="15 16 17">
        <text>oxaloacetate + 2 Na(+)(in) + H(+) = pyruvate + 2 Na(+)(out) + CO2</text>
        <dbReference type="Rhea" id="RHEA:57724"/>
        <dbReference type="ChEBI" id="CHEBI:15361"/>
        <dbReference type="ChEBI" id="CHEBI:15378"/>
        <dbReference type="ChEBI" id="CHEBI:16452"/>
        <dbReference type="ChEBI" id="CHEBI:16526"/>
        <dbReference type="ChEBI" id="CHEBI:29101"/>
        <dbReference type="EC" id="7.2.4.2"/>
    </reaction>
</comment>
<dbReference type="GO" id="GO:0008948">
    <property type="term" value="F:oxaloacetate decarboxylase activity"/>
    <property type="evidence" value="ECO:0007669"/>
    <property type="project" value="UniProtKB-UniRule"/>
</dbReference>
<evidence type="ECO:0000256" key="5">
    <source>
        <dbReference type="ARBA" id="ARBA00011869"/>
    </source>
</evidence>
<dbReference type="Proteomes" id="UP000244920">
    <property type="component" value="Chromosome"/>
</dbReference>
<keyword evidence="10 16" id="KW-1133">Transmembrane helix</keyword>
<evidence type="ECO:0000256" key="15">
    <source>
        <dbReference type="ARBA" id="ARBA00048176"/>
    </source>
</evidence>
<evidence type="ECO:0000256" key="17">
    <source>
        <dbReference type="RuleBase" id="RU004278"/>
    </source>
</evidence>
<keyword evidence="12 16" id="KW-0406">Ion transport</keyword>
<keyword evidence="9 16" id="KW-1278">Translocase</keyword>
<dbReference type="GO" id="GO:0015451">
    <property type="term" value="F:decarboxylation-driven active transmembrane transporter activity"/>
    <property type="evidence" value="ECO:0007669"/>
    <property type="project" value="UniProtKB-EC"/>
</dbReference>
<accession>A0A2U8FKD0</accession>
<dbReference type="HAMAP" id="MF_00404">
    <property type="entry name" value="OadG"/>
    <property type="match status" value="1"/>
</dbReference>
<evidence type="ECO:0000256" key="9">
    <source>
        <dbReference type="ARBA" id="ARBA00022967"/>
    </source>
</evidence>
<protein>
    <recommendedName>
        <fullName evidence="16">Probable oxaloacetate decarboxylase gamma chain</fullName>
        <ecNumber evidence="16">7.2.4.2</ecNumber>
    </recommendedName>
</protein>
<keyword evidence="7 16" id="KW-1003">Cell membrane</keyword>
<reference evidence="19" key="1">
    <citation type="submission" date="2018-05" db="EMBL/GenBank/DDBJ databases">
        <title>Complete genome sequence of Actinobacillus porcitonsillarum reference strain 9953L55 (CCUG 46996).</title>
        <authorList>
            <person name="Dona V."/>
            <person name="Perreten V."/>
        </authorList>
    </citation>
    <scope>NUCLEOTIDE SEQUENCE [LARGE SCALE GENOMIC DNA]</scope>
    <source>
        <strain evidence="19">9953L55</strain>
    </source>
</reference>
<comment type="similarity">
    <text evidence="4 16 17">Belongs to the OadG family.</text>
</comment>
<evidence type="ECO:0000256" key="11">
    <source>
        <dbReference type="ARBA" id="ARBA00023053"/>
    </source>
</evidence>
<evidence type="ECO:0000256" key="14">
    <source>
        <dbReference type="ARBA" id="ARBA00023201"/>
    </source>
</evidence>
<evidence type="ECO:0000256" key="8">
    <source>
        <dbReference type="ARBA" id="ARBA00022692"/>
    </source>
</evidence>
<sequence length="85" mass="9376">MTNAELFGEGINLMISGMGFVLFFLFVLIYAISFISTLINKFFPEPITEAPPPKPKATVAQTDDLSRLRPVIAAAIAHHRKMQGL</sequence>
<dbReference type="GO" id="GO:0015081">
    <property type="term" value="F:sodium ion transmembrane transporter activity"/>
    <property type="evidence" value="ECO:0007669"/>
    <property type="project" value="UniProtKB-UniRule"/>
</dbReference>
<dbReference type="AlphaFoldDB" id="A0A2U8FKD0"/>
<evidence type="ECO:0000313" key="18">
    <source>
        <dbReference type="EMBL" id="AWI50814.1"/>
    </source>
</evidence>
<comment type="function">
    <text evidence="2 16 17">Catalyzes the decarboxylation of oxaloacetate coupled to Na(+) translocation.</text>
</comment>
<evidence type="ECO:0000256" key="13">
    <source>
        <dbReference type="ARBA" id="ARBA00023136"/>
    </source>
</evidence>
<dbReference type="GO" id="GO:0005886">
    <property type="term" value="C:plasma membrane"/>
    <property type="evidence" value="ECO:0007669"/>
    <property type="project" value="UniProtKB-SubCell"/>
</dbReference>
<comment type="subcellular location">
    <subcellularLocation>
        <location evidence="3 16 17">Cell membrane</location>
        <topology evidence="3 16 17">Single-pass membrane protein</topology>
    </subcellularLocation>
</comment>
<name>A0A2U8FKD0_9PAST</name>
<evidence type="ECO:0000256" key="12">
    <source>
        <dbReference type="ARBA" id="ARBA00023065"/>
    </source>
</evidence>
<comment type="cofactor">
    <cofactor evidence="1 16 17">
        <name>Na(+)</name>
        <dbReference type="ChEBI" id="CHEBI:29101"/>
    </cofactor>
</comment>
<dbReference type="Pfam" id="PF04277">
    <property type="entry name" value="OAD_gamma"/>
    <property type="match status" value="1"/>
</dbReference>
<dbReference type="KEGG" id="apor:DDU33_04615"/>
<evidence type="ECO:0000256" key="7">
    <source>
        <dbReference type="ARBA" id="ARBA00022475"/>
    </source>
</evidence>
<keyword evidence="13 16" id="KW-0472">Membrane</keyword>
<comment type="subunit">
    <text evidence="5 16">Heterotrimer of an alpha, a beta and a gamma subunit.</text>
</comment>
<keyword evidence="14 16" id="KW-0739">Sodium transport</keyword>
<evidence type="ECO:0000256" key="16">
    <source>
        <dbReference type="HAMAP-Rule" id="MF_00404"/>
    </source>
</evidence>
<keyword evidence="19" id="KW-1185">Reference proteome</keyword>
<dbReference type="InterPro" id="IPR005899">
    <property type="entry name" value="Na_pump_deCOase"/>
</dbReference>
<proteinExistence type="inferred from homology"/>
<evidence type="ECO:0000256" key="6">
    <source>
        <dbReference type="ARBA" id="ARBA00022448"/>
    </source>
</evidence>
<dbReference type="EMBL" id="CP029206">
    <property type="protein sequence ID" value="AWI50814.1"/>
    <property type="molecule type" value="Genomic_DNA"/>
</dbReference>
<dbReference type="GO" id="GO:0036376">
    <property type="term" value="P:sodium ion export across plasma membrane"/>
    <property type="evidence" value="ECO:0007669"/>
    <property type="project" value="InterPro"/>
</dbReference>